<comment type="caution">
    <text evidence="1">The sequence shown here is derived from an EMBL/GenBank/DDBJ whole genome shotgun (WGS) entry which is preliminary data.</text>
</comment>
<accession>A0A3M7PT82</accession>
<keyword evidence="2" id="KW-1185">Reference proteome</keyword>
<reference evidence="1 2" key="1">
    <citation type="journal article" date="2018" name="Sci. Rep.">
        <title>Genomic signatures of local adaptation to the degree of environmental predictability in rotifers.</title>
        <authorList>
            <person name="Franch-Gras L."/>
            <person name="Hahn C."/>
            <person name="Garcia-Roger E.M."/>
            <person name="Carmona M.J."/>
            <person name="Serra M."/>
            <person name="Gomez A."/>
        </authorList>
    </citation>
    <scope>NUCLEOTIDE SEQUENCE [LARGE SCALE GENOMIC DNA]</scope>
    <source>
        <strain evidence="1">HYR1</strain>
    </source>
</reference>
<evidence type="ECO:0000313" key="1">
    <source>
        <dbReference type="EMBL" id="RNA02184.1"/>
    </source>
</evidence>
<dbReference type="AlphaFoldDB" id="A0A3M7PT82"/>
<dbReference type="EMBL" id="REGN01009008">
    <property type="protein sequence ID" value="RNA02184.1"/>
    <property type="molecule type" value="Genomic_DNA"/>
</dbReference>
<sequence length="112" mass="12674">MYPPLTYNSSFTTTSSPRTLTFSILTFKNLINKLPLPNKKKTYPFSHIAPPAHNRRLNPTVRFDRTISQNSASLYTNTILDNHIGSNYDIGTNPALFSNFSTGINHHIAHNR</sequence>
<organism evidence="1 2">
    <name type="scientific">Brachionus plicatilis</name>
    <name type="common">Marine rotifer</name>
    <name type="synonym">Brachionus muelleri</name>
    <dbReference type="NCBI Taxonomy" id="10195"/>
    <lineage>
        <taxon>Eukaryota</taxon>
        <taxon>Metazoa</taxon>
        <taxon>Spiralia</taxon>
        <taxon>Gnathifera</taxon>
        <taxon>Rotifera</taxon>
        <taxon>Eurotatoria</taxon>
        <taxon>Monogononta</taxon>
        <taxon>Pseudotrocha</taxon>
        <taxon>Ploima</taxon>
        <taxon>Brachionidae</taxon>
        <taxon>Brachionus</taxon>
    </lineage>
</organism>
<dbReference type="Proteomes" id="UP000276133">
    <property type="component" value="Unassembled WGS sequence"/>
</dbReference>
<protein>
    <submittedName>
        <fullName evidence="1">Uncharacterized protein</fullName>
    </submittedName>
</protein>
<gene>
    <name evidence="1" type="ORF">BpHYR1_035030</name>
</gene>
<name>A0A3M7PT82_BRAPC</name>
<proteinExistence type="predicted"/>
<evidence type="ECO:0000313" key="2">
    <source>
        <dbReference type="Proteomes" id="UP000276133"/>
    </source>
</evidence>